<dbReference type="Pfam" id="PF10368">
    <property type="entry name" value="YkyA"/>
    <property type="match status" value="1"/>
</dbReference>
<feature type="coiled-coil region" evidence="1">
    <location>
        <begin position="163"/>
        <end position="190"/>
    </location>
</feature>
<dbReference type="PROSITE" id="PS51257">
    <property type="entry name" value="PROKAR_LIPOPROTEIN"/>
    <property type="match status" value="1"/>
</dbReference>
<gene>
    <name evidence="2" type="ORF">CWS20_05455</name>
</gene>
<evidence type="ECO:0000313" key="3">
    <source>
        <dbReference type="Proteomes" id="UP000233343"/>
    </source>
</evidence>
<reference evidence="2 3" key="1">
    <citation type="journal article" date="2010" name="Int. J. Syst. Evol. Microbiol.">
        <title>Bacillus horneckiae sp. nov., isolated from a spacecraft-assembly clean room.</title>
        <authorList>
            <person name="Vaishampayan P."/>
            <person name="Probst A."/>
            <person name="Krishnamurthi S."/>
            <person name="Ghosh S."/>
            <person name="Osman S."/>
            <person name="McDowall A."/>
            <person name="Ruckmani A."/>
            <person name="Mayilraj S."/>
            <person name="Venkateswaran K."/>
        </authorList>
    </citation>
    <scope>NUCLEOTIDE SEQUENCE [LARGE SCALE GENOMIC DNA]</scope>
    <source>
        <strain evidence="3">1PO1SC</strain>
    </source>
</reference>
<comment type="caution">
    <text evidence="2">The sequence shown here is derived from an EMBL/GenBank/DDBJ whole genome shotgun (WGS) entry which is preliminary data.</text>
</comment>
<dbReference type="InterPro" id="IPR019454">
    <property type="entry name" value="Lipoprot_YkyA-like"/>
</dbReference>
<dbReference type="RefSeq" id="WP_066196787.1">
    <property type="nucleotide sequence ID" value="NZ_JAFDQP010000013.1"/>
</dbReference>
<proteinExistence type="predicted"/>
<sequence>MLKKGKAIILLLILMSFVMSGCINKEPEQKMYDALEKVVAAEQVFKEQQDPLVQIEQQEKKIYDEIISLSMKEFDKIKKLSNEAIDLVEQRKAHMEKERESIVQSKQEFEKTEDIINSFDDSTLKKTAEDLYGIMTERYDVHDELYTNYIASIELDKELYELFKQEDVTIEQLEAQIAKINDSYEKVLNDNEQFNVKTEEYNEAKLNFYKEAGIDVK</sequence>
<evidence type="ECO:0000256" key="1">
    <source>
        <dbReference type="SAM" id="Coils"/>
    </source>
</evidence>
<keyword evidence="1" id="KW-0175">Coiled coil</keyword>
<dbReference type="SUPFAM" id="SSF140423">
    <property type="entry name" value="MW0975(SA0943)-like"/>
    <property type="match status" value="1"/>
</dbReference>
<dbReference type="EMBL" id="PISD01000009">
    <property type="protein sequence ID" value="PKG29959.1"/>
    <property type="molecule type" value="Genomic_DNA"/>
</dbReference>
<dbReference type="InterPro" id="IPR036785">
    <property type="entry name" value="YkyA-like_sf"/>
</dbReference>
<keyword evidence="3" id="KW-1185">Reference proteome</keyword>
<accession>A0A2N0ZKA9</accession>
<organism evidence="2 3">
    <name type="scientific">Cytobacillus horneckiae</name>
    <dbReference type="NCBI Taxonomy" id="549687"/>
    <lineage>
        <taxon>Bacteria</taxon>
        <taxon>Bacillati</taxon>
        <taxon>Bacillota</taxon>
        <taxon>Bacilli</taxon>
        <taxon>Bacillales</taxon>
        <taxon>Bacillaceae</taxon>
        <taxon>Cytobacillus</taxon>
    </lineage>
</organism>
<evidence type="ECO:0008006" key="4">
    <source>
        <dbReference type="Google" id="ProtNLM"/>
    </source>
</evidence>
<dbReference type="AlphaFoldDB" id="A0A2N0ZKA9"/>
<evidence type="ECO:0000313" key="2">
    <source>
        <dbReference type="EMBL" id="PKG29959.1"/>
    </source>
</evidence>
<dbReference type="Proteomes" id="UP000233343">
    <property type="component" value="Unassembled WGS sequence"/>
</dbReference>
<name>A0A2N0ZKA9_9BACI</name>
<dbReference type="Gene3D" id="1.20.120.570">
    <property type="entry name" value="YkyA-like"/>
    <property type="match status" value="1"/>
</dbReference>
<protein>
    <recommendedName>
        <fullName evidence="4">Cell-wall binding lipoprotein</fullName>
    </recommendedName>
</protein>